<dbReference type="Proteomes" id="UP001347796">
    <property type="component" value="Unassembled WGS sequence"/>
</dbReference>
<dbReference type="AlphaFoldDB" id="A0AAN8JCN5"/>
<evidence type="ECO:0000313" key="1">
    <source>
        <dbReference type="EMBL" id="KAK6172553.1"/>
    </source>
</evidence>
<dbReference type="EMBL" id="JAZGQO010000011">
    <property type="protein sequence ID" value="KAK6172553.1"/>
    <property type="molecule type" value="Genomic_DNA"/>
</dbReference>
<evidence type="ECO:0000313" key="2">
    <source>
        <dbReference type="Proteomes" id="UP001347796"/>
    </source>
</evidence>
<accession>A0AAN8JCN5</accession>
<organism evidence="1 2">
    <name type="scientific">Patella caerulea</name>
    <name type="common">Rayed Mediterranean limpet</name>
    <dbReference type="NCBI Taxonomy" id="87958"/>
    <lineage>
        <taxon>Eukaryota</taxon>
        <taxon>Metazoa</taxon>
        <taxon>Spiralia</taxon>
        <taxon>Lophotrochozoa</taxon>
        <taxon>Mollusca</taxon>
        <taxon>Gastropoda</taxon>
        <taxon>Patellogastropoda</taxon>
        <taxon>Patelloidea</taxon>
        <taxon>Patellidae</taxon>
        <taxon>Patella</taxon>
    </lineage>
</organism>
<name>A0AAN8JCN5_PATCE</name>
<dbReference type="InterPro" id="IPR005312">
    <property type="entry name" value="DUF1759"/>
</dbReference>
<dbReference type="Pfam" id="PF03564">
    <property type="entry name" value="DUF1759"/>
    <property type="match status" value="1"/>
</dbReference>
<protein>
    <submittedName>
        <fullName evidence="1">Uncharacterized protein</fullName>
    </submittedName>
</protein>
<keyword evidence="2" id="KW-1185">Reference proteome</keyword>
<proteinExistence type="predicted"/>
<comment type="caution">
    <text evidence="1">The sequence shown here is derived from an EMBL/GenBank/DDBJ whole genome shotgun (WGS) entry which is preliminary data.</text>
</comment>
<reference evidence="1 2" key="1">
    <citation type="submission" date="2024-01" db="EMBL/GenBank/DDBJ databases">
        <title>The genome of the rayed Mediterranean limpet Patella caerulea (Linnaeus, 1758).</title>
        <authorList>
            <person name="Anh-Thu Weber A."/>
            <person name="Halstead-Nussloch G."/>
        </authorList>
    </citation>
    <scope>NUCLEOTIDE SEQUENCE [LARGE SCALE GENOMIC DNA]</scope>
    <source>
        <strain evidence="1">AATW-2023a</strain>
        <tissue evidence="1">Whole specimen</tissue>
    </source>
</reference>
<gene>
    <name evidence="1" type="ORF">SNE40_016184</name>
</gene>
<sequence length="83" mass="9370">MDELLKIPNCSDDNKVAQLRLIYDKISVNIRGLESVGVKAQQYGSFLILVIMSKLPSDICLQIAHLSKKDLWDIEELLEVIKG</sequence>